<comment type="caution">
    <text evidence="2">The sequence shown here is derived from an EMBL/GenBank/DDBJ whole genome shotgun (WGS) entry which is preliminary data.</text>
</comment>
<proteinExistence type="predicted"/>
<feature type="region of interest" description="Disordered" evidence="1">
    <location>
        <begin position="40"/>
        <end position="62"/>
    </location>
</feature>
<accession>J9AAB1</accession>
<organism evidence="2 3">
    <name type="scientific">Wuchereria bancrofti</name>
    <dbReference type="NCBI Taxonomy" id="6293"/>
    <lineage>
        <taxon>Eukaryota</taxon>
        <taxon>Metazoa</taxon>
        <taxon>Ecdysozoa</taxon>
        <taxon>Nematoda</taxon>
        <taxon>Chromadorea</taxon>
        <taxon>Rhabditida</taxon>
        <taxon>Spirurina</taxon>
        <taxon>Spiruromorpha</taxon>
        <taxon>Filarioidea</taxon>
        <taxon>Onchocercidae</taxon>
        <taxon>Wuchereria</taxon>
    </lineage>
</organism>
<reference evidence="3" key="1">
    <citation type="submission" date="2012-08" db="EMBL/GenBank/DDBJ databases">
        <title>The Genome Sequence of Wuchereria bancrofti.</title>
        <authorList>
            <person name="Nutman T.B."/>
            <person name="Fink D.L."/>
            <person name="Russ C."/>
            <person name="Young S."/>
            <person name="Zeng Q."/>
            <person name="Koehrsen M."/>
            <person name="Alvarado L."/>
            <person name="Berlin A."/>
            <person name="Chapman S.B."/>
            <person name="Chen Z."/>
            <person name="Freedman E."/>
            <person name="Gellesch M."/>
            <person name="Goldberg J."/>
            <person name="Griggs A."/>
            <person name="Gujja S."/>
            <person name="Heilman E.R."/>
            <person name="Heiman D."/>
            <person name="Hepburn T."/>
            <person name="Howarth C."/>
            <person name="Jen D."/>
            <person name="Larson L."/>
            <person name="Lewis B."/>
            <person name="Mehta T."/>
            <person name="Park D."/>
            <person name="Pearson M."/>
            <person name="Roberts A."/>
            <person name="Saif S."/>
            <person name="Shea T."/>
            <person name="Shenoy N."/>
            <person name="Sisk P."/>
            <person name="Stolte C."/>
            <person name="Sykes S."/>
            <person name="Walk T."/>
            <person name="White J."/>
            <person name="Yandava C."/>
            <person name="Haas B."/>
            <person name="Henn M.R."/>
            <person name="Nusbaum C."/>
            <person name="Birren B."/>
        </authorList>
    </citation>
    <scope>NUCLEOTIDE SEQUENCE [LARGE SCALE GENOMIC DNA]</scope>
    <source>
        <strain evidence="3">NA</strain>
    </source>
</reference>
<gene>
    <name evidence="2" type="ORF">WUBG_18182</name>
</gene>
<evidence type="ECO:0000313" key="2">
    <source>
        <dbReference type="EMBL" id="EJW70910.1"/>
    </source>
</evidence>
<protein>
    <submittedName>
        <fullName evidence="2">Uncharacterized protein</fullName>
    </submittedName>
</protein>
<name>J9AAB1_WUCBA</name>
<sequence>MSSEEDDYDEAANLRNVEKYHHNQWNMIENSKSKDIKTELAESEFTETPMQTTDAVSSDREL</sequence>
<dbReference type="EMBL" id="ADBV01020166">
    <property type="protein sequence ID" value="EJW70910.1"/>
    <property type="molecule type" value="Genomic_DNA"/>
</dbReference>
<evidence type="ECO:0000256" key="1">
    <source>
        <dbReference type="SAM" id="MobiDB-lite"/>
    </source>
</evidence>
<feature type="non-terminal residue" evidence="2">
    <location>
        <position position="62"/>
    </location>
</feature>
<dbReference type="Proteomes" id="UP000004810">
    <property type="component" value="Unassembled WGS sequence"/>
</dbReference>
<dbReference type="AlphaFoldDB" id="J9AAB1"/>
<feature type="compositionally biased region" description="Polar residues" evidence="1">
    <location>
        <begin position="46"/>
        <end position="56"/>
    </location>
</feature>
<evidence type="ECO:0000313" key="3">
    <source>
        <dbReference type="Proteomes" id="UP000004810"/>
    </source>
</evidence>